<feature type="transmembrane region" description="Helical" evidence="1">
    <location>
        <begin position="9"/>
        <end position="30"/>
    </location>
</feature>
<keyword evidence="3" id="KW-1185">Reference proteome</keyword>
<name>A0A5M6D6P6_9BACT</name>
<feature type="transmembrane region" description="Helical" evidence="1">
    <location>
        <begin position="102"/>
        <end position="123"/>
    </location>
</feature>
<evidence type="ECO:0000313" key="3">
    <source>
        <dbReference type="Proteomes" id="UP000323426"/>
    </source>
</evidence>
<organism evidence="2 3">
    <name type="scientific">Adhaeribacter rhizoryzae</name>
    <dbReference type="NCBI Taxonomy" id="2607907"/>
    <lineage>
        <taxon>Bacteria</taxon>
        <taxon>Pseudomonadati</taxon>
        <taxon>Bacteroidota</taxon>
        <taxon>Cytophagia</taxon>
        <taxon>Cytophagales</taxon>
        <taxon>Hymenobacteraceae</taxon>
        <taxon>Adhaeribacter</taxon>
    </lineage>
</organism>
<keyword evidence="1" id="KW-0472">Membrane</keyword>
<reference evidence="2 3" key="1">
    <citation type="submission" date="2019-09" db="EMBL/GenBank/DDBJ databases">
        <title>Genome sequence and assembly of Adhaeribacter sp.</title>
        <authorList>
            <person name="Chhetri G."/>
        </authorList>
    </citation>
    <scope>NUCLEOTIDE SEQUENCE [LARGE SCALE GENOMIC DNA]</scope>
    <source>
        <strain evidence="2 3">DK36</strain>
    </source>
</reference>
<feature type="transmembrane region" description="Helical" evidence="1">
    <location>
        <begin position="185"/>
        <end position="202"/>
    </location>
</feature>
<protein>
    <submittedName>
        <fullName evidence="2">DoxX family protein</fullName>
    </submittedName>
</protein>
<proteinExistence type="predicted"/>
<dbReference type="AlphaFoldDB" id="A0A5M6D6P6"/>
<feature type="transmembrane region" description="Helical" evidence="1">
    <location>
        <begin position="257"/>
        <end position="273"/>
    </location>
</feature>
<dbReference type="EMBL" id="VWSF01000015">
    <property type="protein sequence ID" value="KAA5543013.1"/>
    <property type="molecule type" value="Genomic_DNA"/>
</dbReference>
<dbReference type="Proteomes" id="UP000323426">
    <property type="component" value="Unassembled WGS sequence"/>
</dbReference>
<keyword evidence="1" id="KW-1133">Transmembrane helix</keyword>
<feature type="transmembrane region" description="Helical" evidence="1">
    <location>
        <begin position="71"/>
        <end position="90"/>
    </location>
</feature>
<sequence>MRWSGPEKIAFRFFFLYFFLQAVPLDWKYYRNLFSINWLDLHLGDILNLSRYTPQFFAGNPTAGSWGLNTFADWGVVFAIAVVGAIIWTIRDKDRREYNQLYYWLRVILRYRLAAGLLAYAFIKIYPMQAPLPSISHLNTYYGDFTAWKLFSLTLGIVPDYQSFLGLVELLAAVLLLFRKTTSIGAFLVLPFTGNVFMSNLAYEGGEYVYSFYLVTIALFLFFFDAKRLFSLLMLEQPTLPNLFKPFFRDWQKTARVVLKPAFVFLFVVLYGYKAHAVYNQEGSYHYPKTAGLPGVSGLYNVKEFRLNQKILPYSATDVIRWQDVVFEKWATISVRSNRPVLLETAKTEEIIRPTAARNFELAEAGGRHYYDYQLDAANQVLTLQNKNKNYPNKKLVLQYQQPTANQIILSGLNEQQDSVYIVLEKQPKKYLLEEAAGRGRREALKL</sequence>
<feature type="transmembrane region" description="Helical" evidence="1">
    <location>
        <begin position="208"/>
        <end position="224"/>
    </location>
</feature>
<accession>A0A5M6D6P6</accession>
<evidence type="ECO:0000256" key="1">
    <source>
        <dbReference type="SAM" id="Phobius"/>
    </source>
</evidence>
<keyword evidence="1" id="KW-0812">Transmembrane</keyword>
<gene>
    <name evidence="2" type="ORF">F0145_17860</name>
</gene>
<comment type="caution">
    <text evidence="2">The sequence shown here is derived from an EMBL/GenBank/DDBJ whole genome shotgun (WGS) entry which is preliminary data.</text>
</comment>
<evidence type="ECO:0000313" key="2">
    <source>
        <dbReference type="EMBL" id="KAA5543013.1"/>
    </source>
</evidence>
<feature type="transmembrane region" description="Helical" evidence="1">
    <location>
        <begin position="161"/>
        <end position="178"/>
    </location>
</feature>